<dbReference type="InterPro" id="IPR001647">
    <property type="entry name" value="HTH_TetR"/>
</dbReference>
<evidence type="ECO:0000256" key="4">
    <source>
        <dbReference type="ARBA" id="ARBA00023163"/>
    </source>
</evidence>
<evidence type="ECO:0000313" key="7">
    <source>
        <dbReference type="EMBL" id="NYT50771.1"/>
    </source>
</evidence>
<evidence type="ECO:0000259" key="6">
    <source>
        <dbReference type="PROSITE" id="PS50977"/>
    </source>
</evidence>
<dbReference type="EMBL" id="JACCEM010000008">
    <property type="protein sequence ID" value="NYT50771.1"/>
    <property type="molecule type" value="Genomic_DNA"/>
</dbReference>
<gene>
    <name evidence="7" type="ORF">H0A72_15740</name>
</gene>
<dbReference type="InterPro" id="IPR041490">
    <property type="entry name" value="KstR2_TetR_C"/>
</dbReference>
<evidence type="ECO:0000313" key="8">
    <source>
        <dbReference type="Proteomes" id="UP000559809"/>
    </source>
</evidence>
<dbReference type="PROSITE" id="PS50977">
    <property type="entry name" value="HTH_TETR_2"/>
    <property type="match status" value="1"/>
</dbReference>
<dbReference type="AlphaFoldDB" id="A0A853G808"/>
<sequence length="303" mass="34846">MSDFNNNPSKTEIEELVLQYALEQPKLGQFSVANILQDFGIKISPSTVRNIWKRNGLETSYLRLMAKSKGKGNSRKKTLSDDEVKLLQREHHSRRLAEKAKDQNESISELRREETLLAAARIFATNGYAETSLREICDAVGMQPASLYYHFTSKEELFATVHHLGITSINRALDETISQYKDPWERLEEACATALKFQLNPSELAIVVRVDPGIRFPAQLQEKIDADRASYENRFRNLIDNLPLHKKADRTLLRLTLLGALNWTRMWYQDSGRLSAEEIGRELIRIVFGYGYQRVDHRSSCKE</sequence>
<keyword evidence="2" id="KW-0805">Transcription regulation</keyword>
<dbReference type="PANTHER" id="PTHR30055:SF175">
    <property type="entry name" value="HTH-TYPE TRANSCRIPTIONAL REPRESSOR KSTR2"/>
    <property type="match status" value="1"/>
</dbReference>
<dbReference type="GO" id="GO:0000976">
    <property type="term" value="F:transcription cis-regulatory region binding"/>
    <property type="evidence" value="ECO:0007669"/>
    <property type="project" value="TreeGrafter"/>
</dbReference>
<keyword evidence="4" id="KW-0804">Transcription</keyword>
<feature type="DNA-binding region" description="H-T-H motif" evidence="5">
    <location>
        <begin position="132"/>
        <end position="151"/>
    </location>
</feature>
<dbReference type="PANTHER" id="PTHR30055">
    <property type="entry name" value="HTH-TYPE TRANSCRIPTIONAL REGULATOR RUTR"/>
    <property type="match status" value="1"/>
</dbReference>
<dbReference type="InterPro" id="IPR009057">
    <property type="entry name" value="Homeodomain-like_sf"/>
</dbReference>
<evidence type="ECO:0000256" key="1">
    <source>
        <dbReference type="ARBA" id="ARBA00022491"/>
    </source>
</evidence>
<feature type="domain" description="HTH tetR-type" evidence="6">
    <location>
        <begin position="109"/>
        <end position="169"/>
    </location>
</feature>
<proteinExistence type="predicted"/>
<dbReference type="Pfam" id="PF17932">
    <property type="entry name" value="TetR_C_24"/>
    <property type="match status" value="1"/>
</dbReference>
<accession>A0A853G808</accession>
<dbReference type="PRINTS" id="PR00455">
    <property type="entry name" value="HTHTETR"/>
</dbReference>
<dbReference type="Proteomes" id="UP000559809">
    <property type="component" value="Unassembled WGS sequence"/>
</dbReference>
<dbReference type="Gene3D" id="1.10.357.10">
    <property type="entry name" value="Tetracycline Repressor, domain 2"/>
    <property type="match status" value="1"/>
</dbReference>
<evidence type="ECO:0000256" key="3">
    <source>
        <dbReference type="ARBA" id="ARBA00023125"/>
    </source>
</evidence>
<dbReference type="InterPro" id="IPR050109">
    <property type="entry name" value="HTH-type_TetR-like_transc_reg"/>
</dbReference>
<organism evidence="7 8">
    <name type="scientific">Parapusillimonas granuli</name>
    <dbReference type="NCBI Taxonomy" id="380911"/>
    <lineage>
        <taxon>Bacteria</taxon>
        <taxon>Pseudomonadati</taxon>
        <taxon>Pseudomonadota</taxon>
        <taxon>Betaproteobacteria</taxon>
        <taxon>Burkholderiales</taxon>
        <taxon>Alcaligenaceae</taxon>
        <taxon>Parapusillimonas</taxon>
    </lineage>
</organism>
<protein>
    <submittedName>
        <fullName evidence="7">TetR/AcrR family transcriptional regulator</fullName>
    </submittedName>
</protein>
<comment type="caution">
    <text evidence="7">The sequence shown here is derived from an EMBL/GenBank/DDBJ whole genome shotgun (WGS) entry which is preliminary data.</text>
</comment>
<dbReference type="SUPFAM" id="SSF46689">
    <property type="entry name" value="Homeodomain-like"/>
    <property type="match status" value="1"/>
</dbReference>
<dbReference type="GO" id="GO:0003700">
    <property type="term" value="F:DNA-binding transcription factor activity"/>
    <property type="evidence" value="ECO:0007669"/>
    <property type="project" value="TreeGrafter"/>
</dbReference>
<keyword evidence="1" id="KW-0678">Repressor</keyword>
<name>A0A853G808_9BURK</name>
<evidence type="ECO:0000256" key="2">
    <source>
        <dbReference type="ARBA" id="ARBA00023015"/>
    </source>
</evidence>
<reference evidence="7 8" key="1">
    <citation type="submission" date="2020-07" db="EMBL/GenBank/DDBJ databases">
        <title>Taxonomic revisions and descriptions of new bacterial species based on genomic comparisons in the high-G+C-content subgroup of the family Alcaligenaceae.</title>
        <authorList>
            <person name="Szabo A."/>
            <person name="Felfoldi T."/>
        </authorList>
    </citation>
    <scope>NUCLEOTIDE SEQUENCE [LARGE SCALE GENOMIC DNA]</scope>
    <source>
        <strain evidence="7 8">LMG 24012</strain>
    </source>
</reference>
<dbReference type="InterPro" id="IPR036271">
    <property type="entry name" value="Tet_transcr_reg_TetR-rel_C_sf"/>
</dbReference>
<keyword evidence="8" id="KW-1185">Reference proteome</keyword>
<dbReference type="Pfam" id="PF00440">
    <property type="entry name" value="TetR_N"/>
    <property type="match status" value="1"/>
</dbReference>
<dbReference type="RefSeq" id="WP_180157037.1">
    <property type="nucleotide sequence ID" value="NZ_JACCEM010000008.1"/>
</dbReference>
<evidence type="ECO:0000256" key="5">
    <source>
        <dbReference type="PROSITE-ProRule" id="PRU00335"/>
    </source>
</evidence>
<dbReference type="SUPFAM" id="SSF48498">
    <property type="entry name" value="Tetracyclin repressor-like, C-terminal domain"/>
    <property type="match status" value="1"/>
</dbReference>
<keyword evidence="3 5" id="KW-0238">DNA-binding</keyword>